<feature type="non-terminal residue" evidence="1">
    <location>
        <position position="1"/>
    </location>
</feature>
<accession>A0AA39J794</accession>
<dbReference type="EMBL" id="JAUEPT010000053">
    <property type="protein sequence ID" value="KAK0436755.1"/>
    <property type="molecule type" value="Genomic_DNA"/>
</dbReference>
<dbReference type="AlphaFoldDB" id="A0AA39J794"/>
<name>A0AA39J794_9AGAR</name>
<evidence type="ECO:0000313" key="1">
    <source>
        <dbReference type="EMBL" id="KAK0436755.1"/>
    </source>
</evidence>
<sequence length="84" mass="9494">MSFSWFQAPPMIPAHKLFAVCLGSSGMKVSKIVLGCTVYGSSDWYSWVQNEEESIKQIKAAYILPTLFTNRRLHICTRESHQAA</sequence>
<gene>
    <name evidence="1" type="ORF">EV421DRAFT_1830775</name>
</gene>
<organism evidence="1 2">
    <name type="scientific">Armillaria borealis</name>
    <dbReference type="NCBI Taxonomy" id="47425"/>
    <lineage>
        <taxon>Eukaryota</taxon>
        <taxon>Fungi</taxon>
        <taxon>Dikarya</taxon>
        <taxon>Basidiomycota</taxon>
        <taxon>Agaricomycotina</taxon>
        <taxon>Agaricomycetes</taxon>
        <taxon>Agaricomycetidae</taxon>
        <taxon>Agaricales</taxon>
        <taxon>Marasmiineae</taxon>
        <taxon>Physalacriaceae</taxon>
        <taxon>Armillaria</taxon>
    </lineage>
</organism>
<comment type="caution">
    <text evidence="1">The sequence shown here is derived from an EMBL/GenBank/DDBJ whole genome shotgun (WGS) entry which is preliminary data.</text>
</comment>
<proteinExistence type="predicted"/>
<keyword evidence="2" id="KW-1185">Reference proteome</keyword>
<dbReference type="InterPro" id="IPR036812">
    <property type="entry name" value="NAD(P)_OxRdtase_dom_sf"/>
</dbReference>
<dbReference type="SUPFAM" id="SSF51430">
    <property type="entry name" value="NAD(P)-linked oxidoreductase"/>
    <property type="match status" value="1"/>
</dbReference>
<reference evidence="1" key="1">
    <citation type="submission" date="2023-06" db="EMBL/GenBank/DDBJ databases">
        <authorList>
            <consortium name="Lawrence Berkeley National Laboratory"/>
            <person name="Ahrendt S."/>
            <person name="Sahu N."/>
            <person name="Indic B."/>
            <person name="Wong-Bajracharya J."/>
            <person name="Merenyi Z."/>
            <person name="Ke H.-M."/>
            <person name="Monk M."/>
            <person name="Kocsube S."/>
            <person name="Drula E."/>
            <person name="Lipzen A."/>
            <person name="Balint B."/>
            <person name="Henrissat B."/>
            <person name="Andreopoulos B."/>
            <person name="Martin F.M."/>
            <person name="Harder C.B."/>
            <person name="Rigling D."/>
            <person name="Ford K.L."/>
            <person name="Foster G.D."/>
            <person name="Pangilinan J."/>
            <person name="Papanicolaou A."/>
            <person name="Barry K."/>
            <person name="LaButti K."/>
            <person name="Viragh M."/>
            <person name="Koriabine M."/>
            <person name="Yan M."/>
            <person name="Riley R."/>
            <person name="Champramary S."/>
            <person name="Plett K.L."/>
            <person name="Tsai I.J."/>
            <person name="Slot J."/>
            <person name="Sipos G."/>
            <person name="Plett J."/>
            <person name="Nagy L.G."/>
            <person name="Grigoriev I.V."/>
        </authorList>
    </citation>
    <scope>NUCLEOTIDE SEQUENCE</scope>
    <source>
        <strain evidence="1">FPL87.14</strain>
    </source>
</reference>
<protein>
    <submittedName>
        <fullName evidence="1">Uncharacterized protein</fullName>
    </submittedName>
</protein>
<evidence type="ECO:0000313" key="2">
    <source>
        <dbReference type="Proteomes" id="UP001175226"/>
    </source>
</evidence>
<dbReference type="Proteomes" id="UP001175226">
    <property type="component" value="Unassembled WGS sequence"/>
</dbReference>